<dbReference type="PANTHER" id="PTHR21600">
    <property type="entry name" value="MITOCHONDRIAL RNA PSEUDOURIDINE SYNTHASE"/>
    <property type="match status" value="1"/>
</dbReference>
<dbReference type="PROSITE" id="PS01129">
    <property type="entry name" value="PSI_RLU"/>
    <property type="match status" value="1"/>
</dbReference>
<dbReference type="InterPro" id="IPR020103">
    <property type="entry name" value="PsdUridine_synth_cat_dom_sf"/>
</dbReference>
<dbReference type="EC" id="5.4.99.-" evidence="7"/>
<dbReference type="InterPro" id="IPR006145">
    <property type="entry name" value="PsdUridine_synth_RsuA/RluA"/>
</dbReference>
<dbReference type="Pfam" id="PF00849">
    <property type="entry name" value="PseudoU_synth_2"/>
    <property type="match status" value="1"/>
</dbReference>
<dbReference type="PANTHER" id="PTHR21600:SF44">
    <property type="entry name" value="RIBOSOMAL LARGE SUBUNIT PSEUDOURIDINE SYNTHASE D"/>
    <property type="match status" value="1"/>
</dbReference>
<dbReference type="InterPro" id="IPR036986">
    <property type="entry name" value="S4_RNA-bd_sf"/>
</dbReference>
<dbReference type="Proteomes" id="UP000196475">
    <property type="component" value="Unassembled WGS sequence"/>
</dbReference>
<dbReference type="NCBIfam" id="TIGR00005">
    <property type="entry name" value="rluA_subfam"/>
    <property type="match status" value="1"/>
</dbReference>
<organism evidence="9 10">
    <name type="scientific">Bacillus thermozeamaize</name>
    <dbReference type="NCBI Taxonomy" id="230954"/>
    <lineage>
        <taxon>Bacteria</taxon>
        <taxon>Bacillati</taxon>
        <taxon>Bacillota</taxon>
        <taxon>Bacilli</taxon>
        <taxon>Bacillales</taxon>
        <taxon>Bacillaceae</taxon>
        <taxon>Bacillus</taxon>
    </lineage>
</organism>
<keyword evidence="3 6" id="KW-0694">RNA-binding</keyword>
<dbReference type="InterPro" id="IPR002942">
    <property type="entry name" value="S4_RNA-bd"/>
</dbReference>
<comment type="similarity">
    <text evidence="2 7">Belongs to the pseudouridine synthase RluA family.</text>
</comment>
<dbReference type="FunFam" id="3.30.2350.10:FF:000006">
    <property type="entry name" value="Pseudouridine synthase"/>
    <property type="match status" value="1"/>
</dbReference>
<dbReference type="InterPro" id="IPR006225">
    <property type="entry name" value="PsdUridine_synth_RluC/D"/>
</dbReference>
<dbReference type="GO" id="GO:0000455">
    <property type="term" value="P:enzyme-directed rRNA pseudouridine synthesis"/>
    <property type="evidence" value="ECO:0007669"/>
    <property type="project" value="UniProtKB-ARBA"/>
</dbReference>
<dbReference type="AlphaFoldDB" id="A0A1Y3PRG9"/>
<dbReference type="GO" id="GO:0003723">
    <property type="term" value="F:RNA binding"/>
    <property type="evidence" value="ECO:0007669"/>
    <property type="project" value="UniProtKB-KW"/>
</dbReference>
<dbReference type="SUPFAM" id="SSF55174">
    <property type="entry name" value="Alpha-L RNA-binding motif"/>
    <property type="match status" value="1"/>
</dbReference>
<dbReference type="Pfam" id="PF01479">
    <property type="entry name" value="S4"/>
    <property type="match status" value="1"/>
</dbReference>
<evidence type="ECO:0000313" key="9">
    <source>
        <dbReference type="EMBL" id="OUM87738.1"/>
    </source>
</evidence>
<feature type="active site" evidence="5">
    <location>
        <position position="143"/>
    </location>
</feature>
<dbReference type="Gene3D" id="3.10.290.10">
    <property type="entry name" value="RNA-binding S4 domain"/>
    <property type="match status" value="1"/>
</dbReference>
<gene>
    <name evidence="9" type="ORF">BAA01_13095</name>
</gene>
<sequence length="311" mass="34461">MSGRGLERYLWEIDAEDMGERVDKFLSRQLSDVSRSQIQQWIKAGHVTVNGVSVKASYRLTAEDEVELVVPPLIRLQIAPEPIPLDIVYEDGDLLVVNKPRGMVVHPAPGHFSGTLVNALLHHCRDLSGINGVLRPGIVHRIDKDTSGLLVVAKHDQAHESLARQLAEHTVQREYVALVHGNMSVDRGTVDAPIGRDPANRQRMAVVAKGGKPAITHFVVERRFGAYTLLRLRLETGRTHQIRVHMKYIGHPLVGDPKYGPRRTLAINGQALHAAVLGFIHPRTEEQLVFEAPLPADMQALLDALSSGQRE</sequence>
<comment type="catalytic activity">
    <reaction evidence="1 7">
        <text>a uridine in RNA = a pseudouridine in RNA</text>
        <dbReference type="Rhea" id="RHEA:48348"/>
        <dbReference type="Rhea" id="RHEA-COMP:12068"/>
        <dbReference type="Rhea" id="RHEA-COMP:12069"/>
        <dbReference type="ChEBI" id="CHEBI:65314"/>
        <dbReference type="ChEBI" id="CHEBI:65315"/>
    </reaction>
</comment>
<evidence type="ECO:0000313" key="10">
    <source>
        <dbReference type="Proteomes" id="UP000196475"/>
    </source>
</evidence>
<dbReference type="PROSITE" id="PS50889">
    <property type="entry name" value="S4"/>
    <property type="match status" value="1"/>
</dbReference>
<protein>
    <recommendedName>
        <fullName evidence="7">Pseudouridine synthase</fullName>
        <ecNumber evidence="7">5.4.99.-</ecNumber>
    </recommendedName>
</protein>
<evidence type="ECO:0000256" key="2">
    <source>
        <dbReference type="ARBA" id="ARBA00010876"/>
    </source>
</evidence>
<dbReference type="Gene3D" id="3.30.2350.10">
    <property type="entry name" value="Pseudouridine synthase"/>
    <property type="match status" value="1"/>
</dbReference>
<evidence type="ECO:0000256" key="3">
    <source>
        <dbReference type="ARBA" id="ARBA00022884"/>
    </source>
</evidence>
<comment type="function">
    <text evidence="7">Responsible for synthesis of pseudouridine from uracil.</text>
</comment>
<evidence type="ECO:0000256" key="4">
    <source>
        <dbReference type="ARBA" id="ARBA00023235"/>
    </source>
</evidence>
<evidence type="ECO:0000256" key="1">
    <source>
        <dbReference type="ARBA" id="ARBA00000073"/>
    </source>
</evidence>
<proteinExistence type="inferred from homology"/>
<dbReference type="GO" id="GO:0120159">
    <property type="term" value="F:rRNA pseudouridine synthase activity"/>
    <property type="evidence" value="ECO:0007669"/>
    <property type="project" value="UniProtKB-ARBA"/>
</dbReference>
<feature type="domain" description="RNA-binding S4" evidence="8">
    <location>
        <begin position="20"/>
        <end position="79"/>
    </location>
</feature>
<dbReference type="InterPro" id="IPR050188">
    <property type="entry name" value="RluA_PseudoU_synthase"/>
</dbReference>
<dbReference type="SMART" id="SM00363">
    <property type="entry name" value="S4"/>
    <property type="match status" value="1"/>
</dbReference>
<reference evidence="10" key="1">
    <citation type="submission" date="2016-06" db="EMBL/GenBank/DDBJ databases">
        <authorList>
            <person name="Nascimento L."/>
            <person name="Pereira R.V."/>
            <person name="Martins L.F."/>
            <person name="Quaggio R.B."/>
            <person name="Silva A.M."/>
            <person name="Setubal J.C."/>
        </authorList>
    </citation>
    <scope>NUCLEOTIDE SEQUENCE [LARGE SCALE GENOMIC DNA]</scope>
</reference>
<accession>A0A1Y3PRG9</accession>
<comment type="caution">
    <text evidence="9">The sequence shown here is derived from an EMBL/GenBank/DDBJ whole genome shotgun (WGS) entry which is preliminary data.</text>
</comment>
<dbReference type="EMBL" id="LZRT01000070">
    <property type="protein sequence ID" value="OUM87738.1"/>
    <property type="molecule type" value="Genomic_DNA"/>
</dbReference>
<evidence type="ECO:0000256" key="6">
    <source>
        <dbReference type="PROSITE-ProRule" id="PRU00182"/>
    </source>
</evidence>
<evidence type="ECO:0000256" key="5">
    <source>
        <dbReference type="PIRSR" id="PIRSR606225-1"/>
    </source>
</evidence>
<evidence type="ECO:0000259" key="8">
    <source>
        <dbReference type="SMART" id="SM00363"/>
    </source>
</evidence>
<evidence type="ECO:0000256" key="7">
    <source>
        <dbReference type="RuleBase" id="RU362028"/>
    </source>
</evidence>
<name>A0A1Y3PRG9_9BACI</name>
<dbReference type="CDD" id="cd02869">
    <property type="entry name" value="PseudoU_synth_RluA_like"/>
    <property type="match status" value="1"/>
</dbReference>
<dbReference type="InterPro" id="IPR006224">
    <property type="entry name" value="PsdUridine_synth_RluA-like_CS"/>
</dbReference>
<dbReference type="SUPFAM" id="SSF55120">
    <property type="entry name" value="Pseudouridine synthase"/>
    <property type="match status" value="1"/>
</dbReference>
<dbReference type="CDD" id="cd00165">
    <property type="entry name" value="S4"/>
    <property type="match status" value="1"/>
</dbReference>
<keyword evidence="4 7" id="KW-0413">Isomerase</keyword>